<dbReference type="AlphaFoldDB" id="A0A8K0CPN2"/>
<organism evidence="1 2">
    <name type="scientific">Ignelater luminosus</name>
    <name type="common">Cucubano</name>
    <name type="synonym">Pyrophorus luminosus</name>
    <dbReference type="NCBI Taxonomy" id="2038154"/>
    <lineage>
        <taxon>Eukaryota</taxon>
        <taxon>Metazoa</taxon>
        <taxon>Ecdysozoa</taxon>
        <taxon>Arthropoda</taxon>
        <taxon>Hexapoda</taxon>
        <taxon>Insecta</taxon>
        <taxon>Pterygota</taxon>
        <taxon>Neoptera</taxon>
        <taxon>Endopterygota</taxon>
        <taxon>Coleoptera</taxon>
        <taxon>Polyphaga</taxon>
        <taxon>Elateriformia</taxon>
        <taxon>Elateroidea</taxon>
        <taxon>Elateridae</taxon>
        <taxon>Agrypninae</taxon>
        <taxon>Pyrophorini</taxon>
        <taxon>Ignelater</taxon>
    </lineage>
</organism>
<evidence type="ECO:0000313" key="2">
    <source>
        <dbReference type="Proteomes" id="UP000801492"/>
    </source>
</evidence>
<proteinExistence type="predicted"/>
<dbReference type="OrthoDB" id="6756758at2759"/>
<dbReference type="Proteomes" id="UP000801492">
    <property type="component" value="Unassembled WGS sequence"/>
</dbReference>
<gene>
    <name evidence="1" type="ORF">ILUMI_14928</name>
</gene>
<comment type="caution">
    <text evidence="1">The sequence shown here is derived from an EMBL/GenBank/DDBJ whole genome shotgun (WGS) entry which is preliminary data.</text>
</comment>
<name>A0A8K0CPN2_IGNLU</name>
<sequence length="65" mass="7771">MPKTFAPGERYEKNYDERDIEQAVEAIKRVFRKNKLPKSTAYQEPHYSLDCLINLRKPAMDLHLY</sequence>
<evidence type="ECO:0000313" key="1">
    <source>
        <dbReference type="EMBL" id="KAF2891245.1"/>
    </source>
</evidence>
<reference evidence="1" key="1">
    <citation type="submission" date="2019-08" db="EMBL/GenBank/DDBJ databases">
        <title>The genome of the North American firefly Photinus pyralis.</title>
        <authorList>
            <consortium name="Photinus pyralis genome working group"/>
            <person name="Fallon T.R."/>
            <person name="Sander Lower S.E."/>
            <person name="Weng J.-K."/>
        </authorList>
    </citation>
    <scope>NUCLEOTIDE SEQUENCE</scope>
    <source>
        <strain evidence="1">TRF0915ILg1</strain>
        <tissue evidence="1">Whole body</tissue>
    </source>
</reference>
<dbReference type="EMBL" id="VTPC01035823">
    <property type="protein sequence ID" value="KAF2891245.1"/>
    <property type="molecule type" value="Genomic_DNA"/>
</dbReference>
<protein>
    <submittedName>
        <fullName evidence="1">Uncharacterized protein</fullName>
    </submittedName>
</protein>
<keyword evidence="2" id="KW-1185">Reference proteome</keyword>
<accession>A0A8K0CPN2</accession>